<evidence type="ECO:0000313" key="4">
    <source>
        <dbReference type="Proteomes" id="UP000670947"/>
    </source>
</evidence>
<dbReference type="Pfam" id="PF00106">
    <property type="entry name" value="adh_short"/>
    <property type="match status" value="1"/>
</dbReference>
<dbReference type="PRINTS" id="PR00081">
    <property type="entry name" value="GDHRDH"/>
</dbReference>
<dbReference type="PANTHER" id="PTHR24320">
    <property type="entry name" value="RETINOL DEHYDROGENASE"/>
    <property type="match status" value="1"/>
</dbReference>
<dbReference type="Gene3D" id="3.40.50.720">
    <property type="entry name" value="NAD(P)-binding Rossmann-like Domain"/>
    <property type="match status" value="1"/>
</dbReference>
<dbReference type="EMBL" id="JAGGDJ010000002">
    <property type="protein sequence ID" value="MBO7743543.1"/>
    <property type="molecule type" value="Genomic_DNA"/>
</dbReference>
<dbReference type="InterPro" id="IPR036291">
    <property type="entry name" value="NAD(P)-bd_dom_sf"/>
</dbReference>
<dbReference type="PANTHER" id="PTHR24320:SF272">
    <property type="entry name" value="NAD(P)-BINDING ROSSMANN-FOLD SUPERFAMILY PROTEIN"/>
    <property type="match status" value="1"/>
</dbReference>
<sequence length="330" mass="34674">MKTEQKPLQSGYGPDTTAREVLAGQDLSGKVAIVTGGSGGIGLETTRSLAGAGATVIVGARDVAKAQEALAPLKNVEVFRLDLADPSSIDEFAAAFRNSGRALDSLILNAGVSFPPTIKDARGLDTHFATNYLGHFQLTVGLWEALKRSGNARVVALSSIGHMTGPIDFDDLQFTKRPYDKVVSYGESKTACALFAVALDKRGREQGVRAFAVHPGAILSGLTRHLSNAELAAWGVIRNEDGTLTSAGGFKTAEQGAATSVWCAVSPMLDGKGGVYCEDVDIAEIVPSDSPLQHGVRSWAIDPASAEKLWAISEDLLHLPHGQAIPGSRD</sequence>
<evidence type="ECO:0000313" key="3">
    <source>
        <dbReference type="EMBL" id="MBO7743543.1"/>
    </source>
</evidence>
<organism evidence="3 4">
    <name type="scientific">Paenibacillus artemisiicola</name>
    <dbReference type="NCBI Taxonomy" id="1172618"/>
    <lineage>
        <taxon>Bacteria</taxon>
        <taxon>Bacillati</taxon>
        <taxon>Bacillota</taxon>
        <taxon>Bacilli</taxon>
        <taxon>Bacillales</taxon>
        <taxon>Paenibacillaceae</taxon>
        <taxon>Paenibacillus</taxon>
    </lineage>
</organism>
<comment type="caution">
    <text evidence="3">The sequence shown here is derived from an EMBL/GenBank/DDBJ whole genome shotgun (WGS) entry which is preliminary data.</text>
</comment>
<dbReference type="RefSeq" id="WP_208846563.1">
    <property type="nucleotide sequence ID" value="NZ_JAGGDJ010000002.1"/>
</dbReference>
<dbReference type="SUPFAM" id="SSF51735">
    <property type="entry name" value="NAD(P)-binding Rossmann-fold domains"/>
    <property type="match status" value="1"/>
</dbReference>
<dbReference type="InterPro" id="IPR002347">
    <property type="entry name" value="SDR_fam"/>
</dbReference>
<proteinExistence type="inferred from homology"/>
<reference evidence="3 4" key="1">
    <citation type="submission" date="2021-03" db="EMBL/GenBank/DDBJ databases">
        <title>Paenibacillus artemisicola MWE-103 whole genome sequence.</title>
        <authorList>
            <person name="Ham Y.J."/>
        </authorList>
    </citation>
    <scope>NUCLEOTIDE SEQUENCE [LARGE SCALE GENOMIC DNA]</scope>
    <source>
        <strain evidence="3 4">MWE-103</strain>
    </source>
</reference>
<name>A0ABS3W5G4_9BACL</name>
<evidence type="ECO:0000256" key="2">
    <source>
        <dbReference type="ARBA" id="ARBA00023002"/>
    </source>
</evidence>
<evidence type="ECO:0000256" key="1">
    <source>
        <dbReference type="ARBA" id="ARBA00006484"/>
    </source>
</evidence>
<dbReference type="Proteomes" id="UP000670947">
    <property type="component" value="Unassembled WGS sequence"/>
</dbReference>
<keyword evidence="2" id="KW-0560">Oxidoreductase</keyword>
<gene>
    <name evidence="3" type="ORF">I8J29_05010</name>
</gene>
<comment type="similarity">
    <text evidence="1">Belongs to the short-chain dehydrogenases/reductases (SDR) family.</text>
</comment>
<keyword evidence="4" id="KW-1185">Reference proteome</keyword>
<accession>A0ABS3W5G4</accession>
<protein>
    <submittedName>
        <fullName evidence="3">SDR family NAD(P)-dependent oxidoreductase</fullName>
    </submittedName>
</protein>